<sequence>MQVMHRKGIRVPKAIVLGGYGLIGLACMRALSRAGFEVSGVGRSMRSANAVDLSVEWIIRDIPTITVEEWSAILDGVDVIVNASGALQDGARDDLEAIHVTAVARLVEAAARLPVRIVQISAAGVSESASTAFFRTKARGDMILSSGAKNWIILRPTLVLSQEAYGGTALLRAASALPLIQPHVLASAQIQTVYVGDVAAAVVASAQGQIRSGTIADITEQDTHTFPDLLAKVRRWQGWSGPVASPTIPAALVSAVGKIADLLGHLGWRSPLRTTALKALADGIRGDPGAWAKAGGSSCRSLDDTLALLPATRQERLFSRAYVALPLAIGTLAIFWLLSGLITLIDPARAMSVLAERAVSSWVIAPTVLGGAVADILLGIGILWRPWSRHAALGMLGLSSAYLIGSLFAAPDLWADPLGPMVKVLPGMTLAALVWLMLEER</sequence>
<dbReference type="Pfam" id="PF13781">
    <property type="entry name" value="DoxX_3"/>
    <property type="match status" value="1"/>
</dbReference>
<dbReference type="InterPro" id="IPR016040">
    <property type="entry name" value="NAD(P)-bd_dom"/>
</dbReference>
<keyword evidence="1" id="KW-1133">Transmembrane helix</keyword>
<dbReference type="InterPro" id="IPR051207">
    <property type="entry name" value="ComplexI_NDUFA9_subunit"/>
</dbReference>
<evidence type="ECO:0000256" key="1">
    <source>
        <dbReference type="SAM" id="Phobius"/>
    </source>
</evidence>
<dbReference type="AlphaFoldDB" id="A0A0H5DJ00"/>
<dbReference type="Proteomes" id="UP000043764">
    <property type="component" value="Unassembled WGS sequence"/>
</dbReference>
<evidence type="ECO:0000259" key="2">
    <source>
        <dbReference type="Pfam" id="PF13460"/>
    </source>
</evidence>
<dbReference type="GO" id="GO:0044877">
    <property type="term" value="F:protein-containing complex binding"/>
    <property type="evidence" value="ECO:0007669"/>
    <property type="project" value="TreeGrafter"/>
</dbReference>
<dbReference type="SUPFAM" id="SSF51735">
    <property type="entry name" value="NAD(P)-binding Rossmann-fold domains"/>
    <property type="match status" value="1"/>
</dbReference>
<keyword evidence="4" id="KW-1185">Reference proteome</keyword>
<keyword evidence="1" id="KW-0812">Transmembrane</keyword>
<dbReference type="PANTHER" id="PTHR12126">
    <property type="entry name" value="NADH-UBIQUINONE OXIDOREDUCTASE 39 KDA SUBUNIT-RELATED"/>
    <property type="match status" value="1"/>
</dbReference>
<name>A0A0H5DJ00_9RHOB</name>
<keyword evidence="1" id="KW-0472">Membrane</keyword>
<dbReference type="PANTHER" id="PTHR12126:SF11">
    <property type="entry name" value="NADH DEHYDROGENASE [UBIQUINONE] 1 ALPHA SUBCOMPLEX SUBUNIT 9, MITOCHONDRIAL"/>
    <property type="match status" value="1"/>
</dbReference>
<dbReference type="InterPro" id="IPR036291">
    <property type="entry name" value="NAD(P)-bd_dom_sf"/>
</dbReference>
<feature type="transmembrane region" description="Helical" evidence="1">
    <location>
        <begin position="391"/>
        <end position="409"/>
    </location>
</feature>
<dbReference type="Gene3D" id="3.40.50.720">
    <property type="entry name" value="NAD(P)-binding Rossmann-like Domain"/>
    <property type="match status" value="1"/>
</dbReference>
<reference evidence="4" key="1">
    <citation type="submission" date="2015-05" db="EMBL/GenBank/DDBJ databases">
        <authorList>
            <person name="Rodrigo-Torres Lidia"/>
            <person name="Arahal R.David."/>
        </authorList>
    </citation>
    <scope>NUCLEOTIDE SEQUENCE [LARGE SCALE GENOMIC DNA]</scope>
    <source>
        <strain evidence="4">CECT 7321</strain>
    </source>
</reference>
<feature type="transmembrane region" description="Helical" evidence="1">
    <location>
        <begin position="321"/>
        <end position="342"/>
    </location>
</feature>
<feature type="transmembrane region" description="Helical" evidence="1">
    <location>
        <begin position="421"/>
        <end position="438"/>
    </location>
</feature>
<organism evidence="3 4">
    <name type="scientific">Phaeobacter italicus</name>
    <dbReference type="NCBI Taxonomy" id="481446"/>
    <lineage>
        <taxon>Bacteria</taxon>
        <taxon>Pseudomonadati</taxon>
        <taxon>Pseudomonadota</taxon>
        <taxon>Alphaproteobacteria</taxon>
        <taxon>Rhodobacterales</taxon>
        <taxon>Roseobacteraceae</taxon>
        <taxon>Phaeobacter</taxon>
    </lineage>
</organism>
<feature type="domain" description="NAD(P)-binding" evidence="2">
    <location>
        <begin position="18"/>
        <end position="166"/>
    </location>
</feature>
<feature type="transmembrane region" description="Helical" evidence="1">
    <location>
        <begin position="362"/>
        <end position="384"/>
    </location>
</feature>
<dbReference type="EMBL" id="CVRL01000039">
    <property type="protein sequence ID" value="CRL12205.1"/>
    <property type="molecule type" value="Genomic_DNA"/>
</dbReference>
<gene>
    <name evidence="3" type="ORF">NIT7321_03077</name>
</gene>
<evidence type="ECO:0000313" key="4">
    <source>
        <dbReference type="Proteomes" id="UP000043764"/>
    </source>
</evidence>
<accession>A0A0H5DJ00</accession>
<dbReference type="InterPro" id="IPR025695">
    <property type="entry name" value="DoxX-like"/>
</dbReference>
<proteinExistence type="predicted"/>
<dbReference type="Pfam" id="PF13460">
    <property type="entry name" value="NAD_binding_10"/>
    <property type="match status" value="1"/>
</dbReference>
<evidence type="ECO:0000313" key="3">
    <source>
        <dbReference type="EMBL" id="CRL12205.1"/>
    </source>
</evidence>
<protein>
    <submittedName>
        <fullName evidence="3">Putative NADH-flavin reductase</fullName>
    </submittedName>
</protein>
<dbReference type="PROSITE" id="PS51257">
    <property type="entry name" value="PROKAR_LIPOPROTEIN"/>
    <property type="match status" value="1"/>
</dbReference>